<comment type="caution">
    <text evidence="2">The sequence shown here is derived from an EMBL/GenBank/DDBJ whole genome shotgun (WGS) entry which is preliminary data.</text>
</comment>
<dbReference type="AlphaFoldDB" id="A0A5J5LR53"/>
<dbReference type="EMBL" id="SRLN01000012">
    <property type="protein sequence ID" value="KAB0240153.1"/>
    <property type="molecule type" value="Genomic_DNA"/>
</dbReference>
<proteinExistence type="predicted"/>
<feature type="compositionally biased region" description="Pro residues" evidence="1">
    <location>
        <begin position="23"/>
        <end position="52"/>
    </location>
</feature>
<feature type="region of interest" description="Disordered" evidence="1">
    <location>
        <begin position="1"/>
        <end position="63"/>
    </location>
</feature>
<feature type="compositionally biased region" description="Low complexity" evidence="1">
    <location>
        <begin position="53"/>
        <end position="63"/>
    </location>
</feature>
<accession>A0A5J5LR53</accession>
<evidence type="ECO:0000313" key="3">
    <source>
        <dbReference type="Proteomes" id="UP000325636"/>
    </source>
</evidence>
<name>A0A5J5LR53_MICAE</name>
<reference evidence="3" key="1">
    <citation type="submission" date="2019-04" db="EMBL/GenBank/DDBJ databases">
        <title>Microviridin 1777: A Toxic Chymotrypsin Inhibitor Discovered by a Metabologenomic Approach.</title>
        <authorList>
            <person name="Sieber S."/>
            <person name="Grendelmeier S.M."/>
            <person name="Harris L.A."/>
            <person name="Mitchell D.A."/>
            <person name="Gademann K."/>
        </authorList>
    </citation>
    <scope>NUCLEOTIDE SEQUENCE [LARGE SCALE GENOMIC DNA]</scope>
    <source>
        <strain evidence="3">EAWAG127a</strain>
    </source>
</reference>
<sequence>MRSQESGVRSQESGDYFYLFSPHPTPHFPTSPLPQFPHPTPYTPHPTPPSPHFPTSQFIIHNS</sequence>
<feature type="compositionally biased region" description="Polar residues" evidence="1">
    <location>
        <begin position="1"/>
        <end position="13"/>
    </location>
</feature>
<dbReference type="Proteomes" id="UP000325636">
    <property type="component" value="Unassembled WGS sequence"/>
</dbReference>
<gene>
    <name evidence="2" type="ORF">EZJ55_05645</name>
</gene>
<organism evidence="2 3">
    <name type="scientific">Microcystis aeruginosa EAWAG127a</name>
    <dbReference type="NCBI Taxonomy" id="2529855"/>
    <lineage>
        <taxon>Bacteria</taxon>
        <taxon>Bacillati</taxon>
        <taxon>Cyanobacteriota</taxon>
        <taxon>Cyanophyceae</taxon>
        <taxon>Oscillatoriophycideae</taxon>
        <taxon>Chroococcales</taxon>
        <taxon>Microcystaceae</taxon>
        <taxon>Microcystis</taxon>
    </lineage>
</organism>
<evidence type="ECO:0000256" key="1">
    <source>
        <dbReference type="SAM" id="MobiDB-lite"/>
    </source>
</evidence>
<evidence type="ECO:0000313" key="2">
    <source>
        <dbReference type="EMBL" id="KAB0240153.1"/>
    </source>
</evidence>
<protein>
    <submittedName>
        <fullName evidence="2">Uncharacterized protein</fullName>
    </submittedName>
</protein>